<dbReference type="OrthoDB" id="9761531at2"/>
<dbReference type="EMBL" id="FQXH01000005">
    <property type="protein sequence ID" value="SHG89139.1"/>
    <property type="molecule type" value="Genomic_DNA"/>
</dbReference>
<sequence length="418" mass="49175">MRRPILLIFTISILFVFLYTKNYKDNFFELNNKLIQTKGIVKQAKYKEKYFEYKIDKFLVRDFNKKYKIPVGCYINVNGKFESLDNLKLNEFDYGRYLRSIGYVGIINLKNFKIENKSKNVYYFSHKLRNFIENKLEYNFKNHASFLKALILGNKEDMDKEVLDSFSKTGISHIIALSGLHVGIIIYFFNFIIRGINKLYKLILISIFLFFYCFIVGFTPSIVRACIFSIVLYIALFIQREYDGICSLCFVGIILIIENPFVIYSISFQLSFFATLSIIYFYSIIDKYVKYPLISVTLAANILTLPIIYYNFKIISIIGLVTNILVIPFVGILMSLTLISLIMSFLKLSFIFIKTTIIIKNYIFLIVNYLASIKFSYVKFENVSLKLVILYYILLMSYMIFREIKIVKEQKNEVQGYH</sequence>
<feature type="transmembrane region" description="Helical" evidence="6">
    <location>
        <begin position="199"/>
        <end position="215"/>
    </location>
</feature>
<dbReference type="PANTHER" id="PTHR30619">
    <property type="entry name" value="DNA INTERNALIZATION/COMPETENCE PROTEIN COMEC/REC2"/>
    <property type="match status" value="1"/>
</dbReference>
<protein>
    <submittedName>
        <fullName evidence="8">Competence protein ComEC</fullName>
    </submittedName>
</protein>
<evidence type="ECO:0000259" key="7">
    <source>
        <dbReference type="Pfam" id="PF03772"/>
    </source>
</evidence>
<feature type="transmembrane region" description="Helical" evidence="6">
    <location>
        <begin position="383"/>
        <end position="401"/>
    </location>
</feature>
<dbReference type="InterPro" id="IPR004477">
    <property type="entry name" value="ComEC_N"/>
</dbReference>
<evidence type="ECO:0000313" key="9">
    <source>
        <dbReference type="Proteomes" id="UP000242520"/>
    </source>
</evidence>
<evidence type="ECO:0000256" key="4">
    <source>
        <dbReference type="ARBA" id="ARBA00022989"/>
    </source>
</evidence>
<dbReference type="GO" id="GO:0005886">
    <property type="term" value="C:plasma membrane"/>
    <property type="evidence" value="ECO:0007669"/>
    <property type="project" value="UniProtKB-SubCell"/>
</dbReference>
<evidence type="ECO:0000313" key="8">
    <source>
        <dbReference type="EMBL" id="SHG89139.1"/>
    </source>
</evidence>
<dbReference type="Pfam" id="PF03772">
    <property type="entry name" value="Competence"/>
    <property type="match status" value="1"/>
</dbReference>
<dbReference type="AlphaFoldDB" id="A0A1M5NIV0"/>
<dbReference type="PANTHER" id="PTHR30619:SF1">
    <property type="entry name" value="RECOMBINATION PROTEIN 2"/>
    <property type="match status" value="1"/>
</dbReference>
<dbReference type="NCBIfam" id="TIGR00360">
    <property type="entry name" value="ComEC_N-term"/>
    <property type="match status" value="1"/>
</dbReference>
<keyword evidence="5 6" id="KW-0472">Membrane</keyword>
<feature type="transmembrane region" description="Helical" evidence="6">
    <location>
        <begin position="221"/>
        <end position="238"/>
    </location>
</feature>
<keyword evidence="3 6" id="KW-0812">Transmembrane</keyword>
<feature type="transmembrane region" description="Helical" evidence="6">
    <location>
        <begin position="358"/>
        <end position="377"/>
    </location>
</feature>
<name>A0A1M5NIV0_9FIRM</name>
<evidence type="ECO:0000256" key="5">
    <source>
        <dbReference type="ARBA" id="ARBA00023136"/>
    </source>
</evidence>
<proteinExistence type="predicted"/>
<gene>
    <name evidence="8" type="ORF">SAMN02744040_00050</name>
</gene>
<feature type="transmembrane region" description="Helical" evidence="6">
    <location>
        <begin position="245"/>
        <end position="262"/>
    </location>
</feature>
<evidence type="ECO:0000256" key="1">
    <source>
        <dbReference type="ARBA" id="ARBA00004651"/>
    </source>
</evidence>
<keyword evidence="2" id="KW-1003">Cell membrane</keyword>
<feature type="transmembrane region" description="Helical" evidence="6">
    <location>
        <begin position="170"/>
        <end position="192"/>
    </location>
</feature>
<feature type="transmembrane region" description="Helical" evidence="6">
    <location>
        <begin position="324"/>
        <end position="346"/>
    </location>
</feature>
<keyword evidence="9" id="KW-1185">Reference proteome</keyword>
<dbReference type="RefSeq" id="WP_072722873.1">
    <property type="nucleotide sequence ID" value="NZ_FQXH01000005.1"/>
</dbReference>
<dbReference type="Proteomes" id="UP000242520">
    <property type="component" value="Unassembled WGS sequence"/>
</dbReference>
<feature type="domain" description="ComEC/Rec2-related protein" evidence="7">
    <location>
        <begin position="150"/>
        <end position="402"/>
    </location>
</feature>
<keyword evidence="4 6" id="KW-1133">Transmembrane helix</keyword>
<reference evidence="9" key="1">
    <citation type="submission" date="2016-11" db="EMBL/GenBank/DDBJ databases">
        <authorList>
            <person name="Varghese N."/>
            <person name="Submissions S."/>
        </authorList>
    </citation>
    <scope>NUCLEOTIDE SEQUENCE [LARGE SCALE GENOMIC DNA]</scope>
    <source>
        <strain evidence="9">DSM 15285</strain>
    </source>
</reference>
<dbReference type="InterPro" id="IPR052159">
    <property type="entry name" value="Competence_DNA_uptake"/>
</dbReference>
<evidence type="ECO:0000256" key="2">
    <source>
        <dbReference type="ARBA" id="ARBA00022475"/>
    </source>
</evidence>
<dbReference type="STRING" id="1123350.SAMN02744040_00050"/>
<evidence type="ECO:0000256" key="3">
    <source>
        <dbReference type="ARBA" id="ARBA00022692"/>
    </source>
</evidence>
<accession>A0A1M5NIV0</accession>
<comment type="subcellular location">
    <subcellularLocation>
        <location evidence="1">Cell membrane</location>
        <topology evidence="1">Multi-pass membrane protein</topology>
    </subcellularLocation>
</comment>
<feature type="transmembrane region" description="Helical" evidence="6">
    <location>
        <begin position="292"/>
        <end position="312"/>
    </location>
</feature>
<organism evidence="8 9">
    <name type="scientific">Tepidibacter thalassicus DSM 15285</name>
    <dbReference type="NCBI Taxonomy" id="1123350"/>
    <lineage>
        <taxon>Bacteria</taxon>
        <taxon>Bacillati</taxon>
        <taxon>Bacillota</taxon>
        <taxon>Clostridia</taxon>
        <taxon>Peptostreptococcales</taxon>
        <taxon>Peptostreptococcaceae</taxon>
        <taxon>Tepidibacter</taxon>
    </lineage>
</organism>
<evidence type="ECO:0000256" key="6">
    <source>
        <dbReference type="SAM" id="Phobius"/>
    </source>
</evidence>